<feature type="region of interest" description="Disordered" evidence="1">
    <location>
        <begin position="1"/>
        <end position="37"/>
    </location>
</feature>
<sequence length="453" mass="50676">MDRSGVPSTAPTWNSSFESADAPASRPGDSQPWGPGSAGTFGFPAAGGYAPGYGVSFWPFIAYDAVEPFDTSLSLDKRRAWWDKFQYTASSGGWREQELCTRLYSWRSHNPCTKAWVQQLLESVRRSWKQLSDRFYREFCRSTESPVERYLRLKQESRETPRTFLWRLNAAATTANVDFHSASGCRRHVNQFLKNLQDRELQLSLQGRVYFTTDELEDVLKQVEEMEQGMRRKPANDVQFGRHKPQGAGPGVTTRGGGGAYAAMATSEVPEPQAPDDEGLRWEDEDDSGYGYQYDVENDEAYDGLVDQEEVFRAEAPGGMSATAAPKPLRRQRGGTPGVPRPSAPCPVCNKLGHTRERCWQLMKCDRCGGKHPTNQCRRRECEACCQLHPAGECAVIKAFKDAAQRGQLQGLPEEVLQRLRPGNSGVKQLGSLGRDPVRDEPKSRRICCAYAS</sequence>
<dbReference type="AlphaFoldDB" id="A0A225V6L7"/>
<evidence type="ECO:0000313" key="3">
    <source>
        <dbReference type="Proteomes" id="UP000198211"/>
    </source>
</evidence>
<feature type="compositionally biased region" description="Gly residues" evidence="1">
    <location>
        <begin position="248"/>
        <end position="260"/>
    </location>
</feature>
<comment type="caution">
    <text evidence="2">The sequence shown here is derived from an EMBL/GenBank/DDBJ whole genome shotgun (WGS) entry which is preliminary data.</text>
</comment>
<gene>
    <name evidence="2" type="ORF">PHMEG_00027700</name>
</gene>
<protein>
    <recommendedName>
        <fullName evidence="4">Retrotransposon gag domain-containing protein</fullName>
    </recommendedName>
</protein>
<proteinExistence type="predicted"/>
<feature type="region of interest" description="Disordered" evidence="1">
    <location>
        <begin position="231"/>
        <end position="289"/>
    </location>
</feature>
<feature type="region of interest" description="Disordered" evidence="1">
    <location>
        <begin position="316"/>
        <end position="340"/>
    </location>
</feature>
<evidence type="ECO:0000313" key="2">
    <source>
        <dbReference type="EMBL" id="OWZ00993.1"/>
    </source>
</evidence>
<evidence type="ECO:0008006" key="4">
    <source>
        <dbReference type="Google" id="ProtNLM"/>
    </source>
</evidence>
<evidence type="ECO:0000256" key="1">
    <source>
        <dbReference type="SAM" id="MobiDB-lite"/>
    </source>
</evidence>
<dbReference type="EMBL" id="NBNE01007180">
    <property type="protein sequence ID" value="OWZ00993.1"/>
    <property type="molecule type" value="Genomic_DNA"/>
</dbReference>
<feature type="compositionally biased region" description="Polar residues" evidence="1">
    <location>
        <begin position="1"/>
        <end position="18"/>
    </location>
</feature>
<name>A0A225V6L7_9STRA</name>
<dbReference type="OrthoDB" id="6774612at2759"/>
<reference evidence="3" key="1">
    <citation type="submission" date="2017-03" db="EMBL/GenBank/DDBJ databases">
        <title>Phytopthora megakarya and P. palmivora, two closely related causual agents of cacao black pod achieved similar genome size and gene model numbers by different mechanisms.</title>
        <authorList>
            <person name="Ali S."/>
            <person name="Shao J."/>
            <person name="Larry D.J."/>
            <person name="Kronmiller B."/>
            <person name="Shen D."/>
            <person name="Strem M.D."/>
            <person name="Melnick R.L."/>
            <person name="Guiltinan M.J."/>
            <person name="Tyler B.M."/>
            <person name="Meinhardt L.W."/>
            <person name="Bailey B.A."/>
        </authorList>
    </citation>
    <scope>NUCLEOTIDE SEQUENCE [LARGE SCALE GENOMIC DNA]</scope>
    <source>
        <strain evidence="3">zdho120</strain>
    </source>
</reference>
<dbReference type="Proteomes" id="UP000198211">
    <property type="component" value="Unassembled WGS sequence"/>
</dbReference>
<accession>A0A225V6L7</accession>
<keyword evidence="3" id="KW-1185">Reference proteome</keyword>
<organism evidence="2 3">
    <name type="scientific">Phytophthora megakarya</name>
    <dbReference type="NCBI Taxonomy" id="4795"/>
    <lineage>
        <taxon>Eukaryota</taxon>
        <taxon>Sar</taxon>
        <taxon>Stramenopiles</taxon>
        <taxon>Oomycota</taxon>
        <taxon>Peronosporomycetes</taxon>
        <taxon>Peronosporales</taxon>
        <taxon>Peronosporaceae</taxon>
        <taxon>Phytophthora</taxon>
    </lineage>
</organism>